<organism evidence="2 3">
    <name type="scientific">Actinocatenispora comari</name>
    <dbReference type="NCBI Taxonomy" id="2807577"/>
    <lineage>
        <taxon>Bacteria</taxon>
        <taxon>Bacillati</taxon>
        <taxon>Actinomycetota</taxon>
        <taxon>Actinomycetes</taxon>
        <taxon>Micromonosporales</taxon>
        <taxon>Micromonosporaceae</taxon>
        <taxon>Actinocatenispora</taxon>
    </lineage>
</organism>
<gene>
    <name evidence="2" type="ORF">NUM_13010</name>
</gene>
<feature type="compositionally biased region" description="Polar residues" evidence="1">
    <location>
        <begin position="83"/>
        <end position="97"/>
    </location>
</feature>
<sequence>MHRLDGRPDLFDRGRHVELGTGQHVARIGGGTAQVDTSQHASSLGVPTCGNRWCSAPRPVPAGDGNGDPDRTDIPAYPAGTGQARSTWSFGSTAGNP</sequence>
<dbReference type="Proteomes" id="UP000614996">
    <property type="component" value="Unassembled WGS sequence"/>
</dbReference>
<protein>
    <submittedName>
        <fullName evidence="2">Uncharacterized protein</fullName>
    </submittedName>
</protein>
<evidence type="ECO:0000313" key="2">
    <source>
        <dbReference type="EMBL" id="GIL26047.1"/>
    </source>
</evidence>
<dbReference type="AlphaFoldDB" id="A0A8J4EIG0"/>
<evidence type="ECO:0000256" key="1">
    <source>
        <dbReference type="SAM" id="MobiDB-lite"/>
    </source>
</evidence>
<reference evidence="3" key="1">
    <citation type="journal article" date="2021" name="Int. J. Syst. Evol. Microbiol.">
        <title>Actinocatenispora comari sp. nov., an endophytic actinomycete isolated from aerial parts of Comarum salesowianum.</title>
        <authorList>
            <person name="Oyunbileg N."/>
            <person name="Iizaka Y."/>
            <person name="Hamada M."/>
            <person name="Davaapurev B.O."/>
            <person name="Fukumoto A."/>
            <person name="Tsetseg B."/>
            <person name="Kato F."/>
            <person name="Tamura T."/>
            <person name="Batkhuu J."/>
            <person name="Anzai Y."/>
        </authorList>
    </citation>
    <scope>NUCLEOTIDE SEQUENCE [LARGE SCALE GENOMIC DNA]</scope>
    <source>
        <strain evidence="3">NUM-2625</strain>
    </source>
</reference>
<feature type="compositionally biased region" description="Basic and acidic residues" evidence="1">
    <location>
        <begin position="1"/>
        <end position="18"/>
    </location>
</feature>
<name>A0A8J4EIG0_9ACTN</name>
<proteinExistence type="predicted"/>
<accession>A0A8J4EIG0</accession>
<keyword evidence="3" id="KW-1185">Reference proteome</keyword>
<evidence type="ECO:0000313" key="3">
    <source>
        <dbReference type="Proteomes" id="UP000614996"/>
    </source>
</evidence>
<feature type="region of interest" description="Disordered" evidence="1">
    <location>
        <begin position="1"/>
        <end position="97"/>
    </location>
</feature>
<comment type="caution">
    <text evidence="2">The sequence shown here is derived from an EMBL/GenBank/DDBJ whole genome shotgun (WGS) entry which is preliminary data.</text>
</comment>
<dbReference type="EMBL" id="BOPO01000016">
    <property type="protein sequence ID" value="GIL26047.1"/>
    <property type="molecule type" value="Genomic_DNA"/>
</dbReference>